<name>A0A9Q0JLH1_9ROSI</name>
<keyword evidence="4 6" id="KW-0472">Membrane</keyword>
<evidence type="ECO:0000256" key="2">
    <source>
        <dbReference type="ARBA" id="ARBA00022676"/>
    </source>
</evidence>
<dbReference type="Proteomes" id="UP001141552">
    <property type="component" value="Unassembled WGS sequence"/>
</dbReference>
<dbReference type="Pfam" id="PF02485">
    <property type="entry name" value="Branch"/>
    <property type="match status" value="1"/>
</dbReference>
<dbReference type="PANTHER" id="PTHR31042:SF70">
    <property type="entry name" value="OS01G0695200 PROTEIN"/>
    <property type="match status" value="1"/>
</dbReference>
<evidence type="ECO:0000256" key="5">
    <source>
        <dbReference type="ARBA" id="ARBA00023180"/>
    </source>
</evidence>
<feature type="transmembrane region" description="Helical" evidence="6">
    <location>
        <begin position="20"/>
        <end position="40"/>
    </location>
</feature>
<dbReference type="PANTHER" id="PTHR31042">
    <property type="entry name" value="CORE-2/I-BRANCHING BETA-1,6-N-ACETYLGLUCOSAMINYLTRANSFERASE FAMILY PROTEIN-RELATED"/>
    <property type="match status" value="1"/>
</dbReference>
<organism evidence="7 8">
    <name type="scientific">Turnera subulata</name>
    <dbReference type="NCBI Taxonomy" id="218843"/>
    <lineage>
        <taxon>Eukaryota</taxon>
        <taxon>Viridiplantae</taxon>
        <taxon>Streptophyta</taxon>
        <taxon>Embryophyta</taxon>
        <taxon>Tracheophyta</taxon>
        <taxon>Spermatophyta</taxon>
        <taxon>Magnoliopsida</taxon>
        <taxon>eudicotyledons</taxon>
        <taxon>Gunneridae</taxon>
        <taxon>Pentapetalae</taxon>
        <taxon>rosids</taxon>
        <taxon>fabids</taxon>
        <taxon>Malpighiales</taxon>
        <taxon>Passifloraceae</taxon>
        <taxon>Turnera</taxon>
    </lineage>
</organism>
<proteinExistence type="predicted"/>
<reference evidence="7" key="1">
    <citation type="submission" date="2022-02" db="EMBL/GenBank/DDBJ databases">
        <authorList>
            <person name="Henning P.M."/>
            <person name="McCubbin A.G."/>
            <person name="Shore J.S."/>
        </authorList>
    </citation>
    <scope>NUCLEOTIDE SEQUENCE</scope>
    <source>
        <strain evidence="7">F60SS</strain>
        <tissue evidence="7">Leaves</tissue>
    </source>
</reference>
<sequence length="432" mass="50303">MTMMTKKRLLSSPELHHLRLVSKIVIYLCALCVLLVYLKFHFQFKLQFSTSFASSATHSFVYDDQVAPLKIAFLFLARGDLPLDFLWDAFFKNGDVGNFSIYVHSVPGFVFNETTTSSAFFYGRQLNNSIQVAWGESSMIEAEKLLFEAALDDPANQRFVLLSDSCVPLYNFSYIYSYLISSQKSFVDSFINVREKRYTYKMAPVIRKDKWRKGSQWISLVRRHAEIVVDDHTVLPVFKEFCKRWPSTEFMEIKKMLQSFLSDDAALEEDLLQIFPKRRNCIPDEHYVQTLITVSKQLSVAGSFKYFTNLQIMGSIPFFYFRFLIRIRSSSCDKITGFENEVERRTLTYSLWNESVKKGNRTVRSWHPATFKYADAAPQRINGIKAINHIQFESGAHRIEWCYVNHRRAPCFLFARKFTPGAAMRLMTEGFL</sequence>
<keyword evidence="8" id="KW-1185">Reference proteome</keyword>
<dbReference type="InterPro" id="IPR003406">
    <property type="entry name" value="Glyco_trans_14"/>
</dbReference>
<evidence type="ECO:0000313" key="7">
    <source>
        <dbReference type="EMBL" id="KAJ4845999.1"/>
    </source>
</evidence>
<keyword evidence="5" id="KW-0325">Glycoprotein</keyword>
<evidence type="ECO:0000256" key="4">
    <source>
        <dbReference type="ARBA" id="ARBA00023136"/>
    </source>
</evidence>
<keyword evidence="6" id="KW-1133">Transmembrane helix</keyword>
<accession>A0A9Q0JLH1</accession>
<keyword evidence="2" id="KW-0328">Glycosyltransferase</keyword>
<dbReference type="OrthoDB" id="191334at2759"/>
<comment type="subcellular location">
    <subcellularLocation>
        <location evidence="1">Membrane</location>
        <topology evidence="1">Single-pass type II membrane protein</topology>
    </subcellularLocation>
</comment>
<reference evidence="7" key="2">
    <citation type="journal article" date="2023" name="Plants (Basel)">
        <title>Annotation of the Turnera subulata (Passifloraceae) Draft Genome Reveals the S-Locus Evolved after the Divergence of Turneroideae from Passifloroideae in a Stepwise Manner.</title>
        <authorList>
            <person name="Henning P.M."/>
            <person name="Roalson E.H."/>
            <person name="Mir W."/>
            <person name="McCubbin A.G."/>
            <person name="Shore J.S."/>
        </authorList>
    </citation>
    <scope>NUCLEOTIDE SEQUENCE</scope>
    <source>
        <strain evidence="7">F60SS</strain>
    </source>
</reference>
<evidence type="ECO:0000256" key="3">
    <source>
        <dbReference type="ARBA" id="ARBA00022679"/>
    </source>
</evidence>
<comment type="caution">
    <text evidence="7">The sequence shown here is derived from an EMBL/GenBank/DDBJ whole genome shotgun (WGS) entry which is preliminary data.</text>
</comment>
<dbReference type="InterPro" id="IPR044174">
    <property type="entry name" value="BC10-like"/>
</dbReference>
<protein>
    <submittedName>
        <fullName evidence="7">Uncharacterized protein</fullName>
    </submittedName>
</protein>
<keyword evidence="6" id="KW-0812">Transmembrane</keyword>
<evidence type="ECO:0000313" key="8">
    <source>
        <dbReference type="Proteomes" id="UP001141552"/>
    </source>
</evidence>
<evidence type="ECO:0000256" key="1">
    <source>
        <dbReference type="ARBA" id="ARBA00004606"/>
    </source>
</evidence>
<dbReference type="GO" id="GO:0016757">
    <property type="term" value="F:glycosyltransferase activity"/>
    <property type="evidence" value="ECO:0007669"/>
    <property type="project" value="UniProtKB-KW"/>
</dbReference>
<dbReference type="AlphaFoldDB" id="A0A9Q0JLH1"/>
<dbReference type="GO" id="GO:0016020">
    <property type="term" value="C:membrane"/>
    <property type="evidence" value="ECO:0007669"/>
    <property type="project" value="UniProtKB-SubCell"/>
</dbReference>
<dbReference type="EMBL" id="JAKUCV010001517">
    <property type="protein sequence ID" value="KAJ4845999.1"/>
    <property type="molecule type" value="Genomic_DNA"/>
</dbReference>
<evidence type="ECO:0000256" key="6">
    <source>
        <dbReference type="SAM" id="Phobius"/>
    </source>
</evidence>
<keyword evidence="3" id="KW-0808">Transferase</keyword>
<gene>
    <name evidence="7" type="ORF">Tsubulata_043541</name>
</gene>